<dbReference type="PANTHER" id="PTHR20997">
    <property type="entry name" value="EG:BACR42I17.2 PROTEIN-RELATED"/>
    <property type="match status" value="1"/>
</dbReference>
<feature type="chain" id="PRO_5043721681" description="27 kDa hemolymph protein" evidence="1">
    <location>
        <begin position="19"/>
        <end position="296"/>
    </location>
</feature>
<name>A0AAW1VI14_9CUCU</name>
<gene>
    <name evidence="2" type="ORF">WA026_022562</name>
</gene>
<evidence type="ECO:0000313" key="3">
    <source>
        <dbReference type="Proteomes" id="UP001431783"/>
    </source>
</evidence>
<organism evidence="2 3">
    <name type="scientific">Henosepilachna vigintioctopunctata</name>
    <dbReference type="NCBI Taxonomy" id="420089"/>
    <lineage>
        <taxon>Eukaryota</taxon>
        <taxon>Metazoa</taxon>
        <taxon>Ecdysozoa</taxon>
        <taxon>Arthropoda</taxon>
        <taxon>Hexapoda</taxon>
        <taxon>Insecta</taxon>
        <taxon>Pterygota</taxon>
        <taxon>Neoptera</taxon>
        <taxon>Endopterygota</taxon>
        <taxon>Coleoptera</taxon>
        <taxon>Polyphaga</taxon>
        <taxon>Cucujiformia</taxon>
        <taxon>Coccinelloidea</taxon>
        <taxon>Coccinellidae</taxon>
        <taxon>Epilachninae</taxon>
        <taxon>Epilachnini</taxon>
        <taxon>Henosepilachna</taxon>
    </lineage>
</organism>
<reference evidence="2 3" key="1">
    <citation type="submission" date="2023-03" db="EMBL/GenBank/DDBJ databases">
        <title>Genome insight into feeding habits of ladybird beetles.</title>
        <authorList>
            <person name="Li H.-S."/>
            <person name="Huang Y.-H."/>
            <person name="Pang H."/>
        </authorList>
    </citation>
    <scope>NUCLEOTIDE SEQUENCE [LARGE SCALE GENOMIC DNA]</scope>
    <source>
        <strain evidence="2">SYSU_2023b</strain>
        <tissue evidence="2">Whole body</tissue>
    </source>
</reference>
<dbReference type="InterPro" id="IPR009832">
    <property type="entry name" value="DUF1397"/>
</dbReference>
<accession>A0AAW1VI14</accession>
<evidence type="ECO:0000256" key="1">
    <source>
        <dbReference type="SAM" id="SignalP"/>
    </source>
</evidence>
<dbReference type="PANTHER" id="PTHR20997:SF2">
    <property type="entry name" value="EG:BACR42I17.2 PROTEIN-RELATED"/>
    <property type="match status" value="1"/>
</dbReference>
<evidence type="ECO:0008006" key="4">
    <source>
        <dbReference type="Google" id="ProtNLM"/>
    </source>
</evidence>
<dbReference type="EMBL" id="JARQZJ010000140">
    <property type="protein sequence ID" value="KAK9892882.1"/>
    <property type="molecule type" value="Genomic_DNA"/>
</dbReference>
<keyword evidence="3" id="KW-1185">Reference proteome</keyword>
<sequence length="296" mass="32865">MDIKLFVTFTVLLAGVTCQISNDLDIDPDEVKNKLGEEFPDLDTSQLDPSKLPQIDELDLIFRNKCDNKSGNGTYDKVKGSKDVFQECVSNFVNATQLREEVEEAKKTGSMDEVFGKYCNKYPELSKCRNDFIEAMTPCMEEKESKSLNISIGLMDKMKDFICHKNGDRIAMFVAEGGIDCIKSQKDAIQQCLNTTFGSRVPADMSPNSFPVLQFNGEDCSDFSKFRTCIAEALGNCEETTPANLMDALFKYLKKILPCSESADSNSLKADGNSSPSITPVTFLTLISCVLLVKYV</sequence>
<dbReference type="Pfam" id="PF07165">
    <property type="entry name" value="DUF1397"/>
    <property type="match status" value="1"/>
</dbReference>
<dbReference type="Proteomes" id="UP001431783">
    <property type="component" value="Unassembled WGS sequence"/>
</dbReference>
<keyword evidence="1" id="KW-0732">Signal</keyword>
<comment type="caution">
    <text evidence="2">The sequence shown here is derived from an EMBL/GenBank/DDBJ whole genome shotgun (WGS) entry which is preliminary data.</text>
</comment>
<feature type="signal peptide" evidence="1">
    <location>
        <begin position="1"/>
        <end position="18"/>
    </location>
</feature>
<protein>
    <recommendedName>
        <fullName evidence="4">27 kDa hemolymph protein</fullName>
    </recommendedName>
</protein>
<evidence type="ECO:0000313" key="2">
    <source>
        <dbReference type="EMBL" id="KAK9892882.1"/>
    </source>
</evidence>
<dbReference type="AlphaFoldDB" id="A0AAW1VI14"/>
<proteinExistence type="predicted"/>